<reference evidence="3" key="1">
    <citation type="submission" date="2016-12" db="EMBL/GenBank/DDBJ databases">
        <title>Comparative genomics of four Isosphaeraceae planctomycetes: a common pool of plasmids and glycoside hydrolase genes.</title>
        <authorList>
            <person name="Ivanova A."/>
        </authorList>
    </citation>
    <scope>NUCLEOTIDE SEQUENCE [LARGE SCALE GENOMIC DNA]</scope>
    <source>
        <strain evidence="3">PX4</strain>
    </source>
</reference>
<keyword evidence="1" id="KW-0732">Signal</keyword>
<evidence type="ECO:0008006" key="4">
    <source>
        <dbReference type="Google" id="ProtNLM"/>
    </source>
</evidence>
<dbReference type="Proteomes" id="UP000186309">
    <property type="component" value="Chromosome"/>
</dbReference>
<dbReference type="EMBL" id="CP019082">
    <property type="protein sequence ID" value="APW62709.1"/>
    <property type="molecule type" value="Genomic_DNA"/>
</dbReference>
<proteinExistence type="predicted"/>
<dbReference type="RefSeq" id="WP_076349000.1">
    <property type="nucleotide sequence ID" value="NZ_CP019082.1"/>
</dbReference>
<feature type="chain" id="PRO_5010524499" description="DUF4034 domain-containing protein" evidence="1">
    <location>
        <begin position="22"/>
        <end position="485"/>
    </location>
</feature>
<keyword evidence="3" id="KW-1185">Reference proteome</keyword>
<accession>A0A1U7CUZ0</accession>
<dbReference type="AlphaFoldDB" id="A0A1U7CUZ0"/>
<name>A0A1U7CUZ0_9BACT</name>
<dbReference type="KEGG" id="pbor:BSF38_04260"/>
<feature type="signal peptide" evidence="1">
    <location>
        <begin position="1"/>
        <end position="21"/>
    </location>
</feature>
<dbReference type="OrthoDB" id="213842at2"/>
<gene>
    <name evidence="2" type="ORF">BSF38_04260</name>
</gene>
<protein>
    <recommendedName>
        <fullName evidence="4">DUF4034 domain-containing protein</fullName>
    </recommendedName>
</protein>
<organism evidence="2 3">
    <name type="scientific">Paludisphaera borealis</name>
    <dbReference type="NCBI Taxonomy" id="1387353"/>
    <lineage>
        <taxon>Bacteria</taxon>
        <taxon>Pseudomonadati</taxon>
        <taxon>Planctomycetota</taxon>
        <taxon>Planctomycetia</taxon>
        <taxon>Isosphaerales</taxon>
        <taxon>Isosphaeraceae</taxon>
        <taxon>Paludisphaera</taxon>
    </lineage>
</organism>
<evidence type="ECO:0000313" key="2">
    <source>
        <dbReference type="EMBL" id="APW62709.1"/>
    </source>
</evidence>
<sequence length="485" mass="54762">MRHPQLLVLALTLATASLAIAAEKPIPQDPAKTAKRSRERLEFQRRTLQGAYDKIGKRDPRWDKPAREALELAAQMFSLQIDPDVNVPDVNKPAKTAVNAGCDDPMVVYLYQRTLSGSDYPGLEETIRRAKSWSQGLADSKYPVFRRAIAVELAAEYLLSSKPLTDEIKKEAERGFDATLAMLPNSVAQDDRNEFWEDRWFGCFIDLIRGYRGIGVEPEAALKRVDDALANLPDLNPVRLQIQGEFWYRYSWEARTTAFAANVPAGGFEKFGERMLKGREALEEAWRLRPENARIADALIEIDKGIGGDRDTMELWFERAMKADGNDRSACWSKLDWLDPKWHGAEEEMLEFGRACRDTKNWHTGIILLVADAHYRHSARLGDGRRKYLGSPEVWSDIESVNTEYLKHFPDDDVVRSKYAALCSMAGRFPEAHAQFEALGDRLVQWTESPYIPLNVLQRMRGEVAKAVAAKPKPSAAASPGPKLD</sequence>
<evidence type="ECO:0000256" key="1">
    <source>
        <dbReference type="SAM" id="SignalP"/>
    </source>
</evidence>
<evidence type="ECO:0000313" key="3">
    <source>
        <dbReference type="Proteomes" id="UP000186309"/>
    </source>
</evidence>